<reference evidence="2 3" key="1">
    <citation type="submission" date="2017-11" db="EMBL/GenBank/DDBJ databases">
        <title>De-novo sequencing of pomegranate (Punica granatum L.) genome.</title>
        <authorList>
            <person name="Akparov Z."/>
            <person name="Amiraslanov A."/>
            <person name="Hajiyeva S."/>
            <person name="Abbasov M."/>
            <person name="Kaur K."/>
            <person name="Hamwieh A."/>
            <person name="Solovyev V."/>
            <person name="Salamov A."/>
            <person name="Braich B."/>
            <person name="Kosarev P."/>
            <person name="Mahmoud A."/>
            <person name="Hajiyev E."/>
            <person name="Babayeva S."/>
            <person name="Izzatullayeva V."/>
            <person name="Mammadov A."/>
            <person name="Mammadov A."/>
            <person name="Sharifova S."/>
            <person name="Ojaghi J."/>
            <person name="Eynullazada K."/>
            <person name="Bayramov B."/>
            <person name="Abdulazimova A."/>
            <person name="Shahmuradov I."/>
        </authorList>
    </citation>
    <scope>NUCLEOTIDE SEQUENCE [LARGE SCALE GENOMIC DNA]</scope>
    <source>
        <strain evidence="3">cv. AG2017</strain>
        <tissue evidence="2">Leaf</tissue>
    </source>
</reference>
<evidence type="ECO:0000313" key="3">
    <source>
        <dbReference type="Proteomes" id="UP000233551"/>
    </source>
</evidence>
<dbReference type="Proteomes" id="UP000233551">
    <property type="component" value="Unassembled WGS sequence"/>
</dbReference>
<accession>A0A2I0I7S5</accession>
<name>A0A2I0I7S5_PUNGR</name>
<dbReference type="EMBL" id="PGOL01003742">
    <property type="protein sequence ID" value="PKI39843.1"/>
    <property type="molecule type" value="Genomic_DNA"/>
</dbReference>
<keyword evidence="3" id="KW-1185">Reference proteome</keyword>
<evidence type="ECO:0000256" key="1">
    <source>
        <dbReference type="SAM" id="MobiDB-lite"/>
    </source>
</evidence>
<protein>
    <submittedName>
        <fullName evidence="2">Uncharacterized protein</fullName>
    </submittedName>
</protein>
<evidence type="ECO:0000313" key="2">
    <source>
        <dbReference type="EMBL" id="PKI39843.1"/>
    </source>
</evidence>
<gene>
    <name evidence="2" type="ORF">CRG98_039766</name>
</gene>
<feature type="region of interest" description="Disordered" evidence="1">
    <location>
        <begin position="67"/>
        <end position="102"/>
    </location>
</feature>
<dbReference type="AlphaFoldDB" id="A0A2I0I7S5"/>
<comment type="caution">
    <text evidence="2">The sequence shown here is derived from an EMBL/GenBank/DDBJ whole genome shotgun (WGS) entry which is preliminary data.</text>
</comment>
<proteinExistence type="predicted"/>
<sequence length="141" mass="15600">MQIQDVLSEADNFALVTCNEQKRLPSLRHQRPSPVPVISVTSARHQRHQRSSSSTPAPVTIHTRACLQRHQRPSPAPPAPVTSITSSCHRARQHTSSCPTPVTAFDRACARPPLHLNTFSRVPPSHPTLKHFPDSFLVSRG</sequence>
<feature type="compositionally biased region" description="Polar residues" evidence="1">
    <location>
        <begin position="82"/>
        <end position="100"/>
    </location>
</feature>
<organism evidence="2 3">
    <name type="scientific">Punica granatum</name>
    <name type="common">Pomegranate</name>
    <dbReference type="NCBI Taxonomy" id="22663"/>
    <lineage>
        <taxon>Eukaryota</taxon>
        <taxon>Viridiplantae</taxon>
        <taxon>Streptophyta</taxon>
        <taxon>Embryophyta</taxon>
        <taxon>Tracheophyta</taxon>
        <taxon>Spermatophyta</taxon>
        <taxon>Magnoliopsida</taxon>
        <taxon>eudicotyledons</taxon>
        <taxon>Gunneridae</taxon>
        <taxon>Pentapetalae</taxon>
        <taxon>rosids</taxon>
        <taxon>malvids</taxon>
        <taxon>Myrtales</taxon>
        <taxon>Lythraceae</taxon>
        <taxon>Punica</taxon>
    </lineage>
</organism>